<evidence type="ECO:0000256" key="3">
    <source>
        <dbReference type="ARBA" id="ARBA00021495"/>
    </source>
</evidence>
<dbReference type="EC" id="2.7.13.3" evidence="2"/>
<dbReference type="SUPFAM" id="SSF55874">
    <property type="entry name" value="ATPase domain of HSP90 chaperone/DNA topoisomerase II/histidine kinase"/>
    <property type="match status" value="1"/>
</dbReference>
<keyword evidence="6" id="KW-0808">Transferase</keyword>
<feature type="modified residue" description="Phosphohistidine" evidence="12">
    <location>
        <position position="47"/>
    </location>
</feature>
<dbReference type="CDD" id="cd16916">
    <property type="entry name" value="HATPase_CheA-like"/>
    <property type="match status" value="1"/>
</dbReference>
<evidence type="ECO:0000259" key="13">
    <source>
        <dbReference type="PROSITE" id="PS50109"/>
    </source>
</evidence>
<keyword evidence="4" id="KW-0145">Chemotaxis</keyword>
<dbReference type="Gene3D" id="1.20.120.160">
    <property type="entry name" value="HPT domain"/>
    <property type="match status" value="1"/>
</dbReference>
<evidence type="ECO:0000313" key="17">
    <source>
        <dbReference type="Proteomes" id="UP001057877"/>
    </source>
</evidence>
<dbReference type="Pfam" id="PF01584">
    <property type="entry name" value="CheW"/>
    <property type="match status" value="1"/>
</dbReference>
<dbReference type="InterPro" id="IPR036061">
    <property type="entry name" value="CheW-like_dom_sf"/>
</dbReference>
<reference evidence="16" key="1">
    <citation type="submission" date="2022-01" db="EMBL/GenBank/DDBJ databases">
        <title>Paenibacillus spongiae sp. nov., isolated from marine sponge.</title>
        <authorList>
            <person name="Li Z."/>
            <person name="Zhang M."/>
        </authorList>
    </citation>
    <scope>NUCLEOTIDE SEQUENCE</scope>
    <source>
        <strain evidence="16">PHS-Z3</strain>
    </source>
</reference>
<evidence type="ECO:0000256" key="10">
    <source>
        <dbReference type="ARBA" id="ARBA00023012"/>
    </source>
</evidence>
<dbReference type="InterPro" id="IPR003594">
    <property type="entry name" value="HATPase_dom"/>
</dbReference>
<dbReference type="InterPro" id="IPR005467">
    <property type="entry name" value="His_kinase_dom"/>
</dbReference>
<keyword evidence="8" id="KW-0418">Kinase</keyword>
<dbReference type="InterPro" id="IPR036641">
    <property type="entry name" value="HPT_dom_sf"/>
</dbReference>
<dbReference type="Pfam" id="PF02518">
    <property type="entry name" value="HATPase_c"/>
    <property type="match status" value="1"/>
</dbReference>
<dbReference type="InterPro" id="IPR036890">
    <property type="entry name" value="HATPase_C_sf"/>
</dbReference>
<evidence type="ECO:0000256" key="11">
    <source>
        <dbReference type="ARBA" id="ARBA00035100"/>
    </source>
</evidence>
<dbReference type="SUPFAM" id="SSF50341">
    <property type="entry name" value="CheW-like"/>
    <property type="match status" value="1"/>
</dbReference>
<dbReference type="PROSITE" id="PS50894">
    <property type="entry name" value="HPT"/>
    <property type="match status" value="1"/>
</dbReference>
<evidence type="ECO:0000256" key="2">
    <source>
        <dbReference type="ARBA" id="ARBA00012438"/>
    </source>
</evidence>
<dbReference type="EMBL" id="CP091430">
    <property type="protein sequence ID" value="UVI31252.1"/>
    <property type="molecule type" value="Genomic_DNA"/>
</dbReference>
<accession>A0ABY5SBC6</accession>
<dbReference type="PANTHER" id="PTHR43395:SF10">
    <property type="entry name" value="CHEMOTAXIS PROTEIN CHEA"/>
    <property type="match status" value="1"/>
</dbReference>
<dbReference type="InterPro" id="IPR008207">
    <property type="entry name" value="Sig_transdc_His_kin_Hpt_dom"/>
</dbReference>
<dbReference type="CDD" id="cd00731">
    <property type="entry name" value="CheA_reg"/>
    <property type="match status" value="1"/>
</dbReference>
<keyword evidence="10" id="KW-0902">Two-component regulatory system</keyword>
<feature type="domain" description="HPt" evidence="15">
    <location>
        <begin position="1"/>
        <end position="103"/>
    </location>
</feature>
<dbReference type="Proteomes" id="UP001057877">
    <property type="component" value="Chromosome"/>
</dbReference>
<dbReference type="InterPro" id="IPR004105">
    <property type="entry name" value="CheA-like_dim"/>
</dbReference>
<dbReference type="PANTHER" id="PTHR43395">
    <property type="entry name" value="SENSOR HISTIDINE KINASE CHEA"/>
    <property type="match status" value="1"/>
</dbReference>
<gene>
    <name evidence="16" type="ORF">L1F29_05255</name>
</gene>
<evidence type="ECO:0000259" key="14">
    <source>
        <dbReference type="PROSITE" id="PS50851"/>
    </source>
</evidence>
<name>A0ABY5SBC6_9BACL</name>
<dbReference type="SMART" id="SM00387">
    <property type="entry name" value="HATPase_c"/>
    <property type="match status" value="1"/>
</dbReference>
<comment type="catalytic activity">
    <reaction evidence="1">
        <text>ATP + protein L-histidine = ADP + protein N-phospho-L-histidine.</text>
        <dbReference type="EC" id="2.7.13.3"/>
    </reaction>
</comment>
<dbReference type="InterPro" id="IPR036097">
    <property type="entry name" value="HisK_dim/P_sf"/>
</dbReference>
<dbReference type="RefSeq" id="WP_258387316.1">
    <property type="nucleotide sequence ID" value="NZ_CP091430.1"/>
</dbReference>
<dbReference type="PROSITE" id="PS50851">
    <property type="entry name" value="CHEW"/>
    <property type="match status" value="1"/>
</dbReference>
<dbReference type="Gene3D" id="1.10.287.560">
    <property type="entry name" value="Histidine kinase CheA-like, homodimeric domain"/>
    <property type="match status" value="1"/>
</dbReference>
<dbReference type="SMART" id="SM00073">
    <property type="entry name" value="HPT"/>
    <property type="match status" value="1"/>
</dbReference>
<dbReference type="CDD" id="cd00088">
    <property type="entry name" value="HPT"/>
    <property type="match status" value="1"/>
</dbReference>
<proteinExistence type="predicted"/>
<evidence type="ECO:0000256" key="1">
    <source>
        <dbReference type="ARBA" id="ARBA00000085"/>
    </source>
</evidence>
<feature type="domain" description="CheW-like" evidence="14">
    <location>
        <begin position="540"/>
        <end position="674"/>
    </location>
</feature>
<dbReference type="Gene3D" id="2.30.30.40">
    <property type="entry name" value="SH3 Domains"/>
    <property type="match status" value="1"/>
</dbReference>
<evidence type="ECO:0000256" key="7">
    <source>
        <dbReference type="ARBA" id="ARBA00022741"/>
    </source>
</evidence>
<evidence type="ECO:0000256" key="4">
    <source>
        <dbReference type="ARBA" id="ARBA00022500"/>
    </source>
</evidence>
<protein>
    <recommendedName>
        <fullName evidence="3">Chemotaxis protein CheA</fullName>
        <ecNumber evidence="2">2.7.13.3</ecNumber>
    </recommendedName>
</protein>
<keyword evidence="17" id="KW-1185">Reference proteome</keyword>
<dbReference type="Pfam" id="PF02895">
    <property type="entry name" value="H-kinase_dim"/>
    <property type="match status" value="1"/>
</dbReference>
<dbReference type="SUPFAM" id="SSF47384">
    <property type="entry name" value="Homodimeric domain of signal transducing histidine kinase"/>
    <property type="match status" value="1"/>
</dbReference>
<dbReference type="InterPro" id="IPR037006">
    <property type="entry name" value="CheA-like_homodim_sf"/>
</dbReference>
<sequence>MLDLSEFRSVYLEELDEQIQIMEEELLRVEKAGSAENGIQRLFRAAHTLKGSSAAMGFFKMKSLTHEMEHLLDKVRNNELQMTDRLTVLFFQSVDLMKILQQEIVQHNQEMSDIHAMTLLLANYMHEHEHEQLQVQEAPHSSKLVPRSAAKANELLSRLEAASSSGVQFKWVKFTLAADCGMKQARMKLIEMSVCETADLFCTIPDLSAEWDEPDNHRQLDCLIGCPLTTEELAARLEGLSEVEGIEIQECGMEQLQSELSPKKEAVLQEPAEPVIGDKTKAQTIRVNVDRLEHLMNLVGELLIDQTRMQQLDKDFRQQFGSNEATQELEQLSDHLQRTIGNLQESVMKVRMLPIEQLFVRFPRMIRDLCRTLGKEVELILEGGDTELDRTLIEDLGDPLIHIIRNAVDHGIESPEVRREAGKPAKGTLRINAAHEDNQVMITIEDDGAGIHADKILRSAAAKGMISQTEAESMTEREAVNLIFHPGFSMASKVSDISGRGVGMDIVRTDIERMNGLIEIVTEKGKGTIFKIRLPLTLAIITGLLVQLSGRTFVLPMTNVTEIVRIDPAMIKKVKGVPVLFIRNQVIPIVWLHDHFGYERSDHTKKHIPIVIIGRAEKRIALAVDELLGNQEVVIKSLGSFIGKVEGISGATILGNGKLALILEAGSIIKMNINSY</sequence>
<evidence type="ECO:0000256" key="12">
    <source>
        <dbReference type="PROSITE-ProRule" id="PRU00110"/>
    </source>
</evidence>
<keyword evidence="5 12" id="KW-0597">Phosphoprotein</keyword>
<dbReference type="Gene3D" id="3.30.70.1110">
    <property type="entry name" value="Histidine kinase CheA-like, P2 response regulator-binding domain"/>
    <property type="match status" value="1"/>
</dbReference>
<keyword evidence="9" id="KW-0067">ATP-binding</keyword>
<evidence type="ECO:0000256" key="6">
    <source>
        <dbReference type="ARBA" id="ARBA00022679"/>
    </source>
</evidence>
<dbReference type="PRINTS" id="PR00344">
    <property type="entry name" value="BCTRLSENSOR"/>
</dbReference>
<dbReference type="InterPro" id="IPR051315">
    <property type="entry name" value="Bact_Chemotaxis_CheA"/>
</dbReference>
<comment type="function">
    <text evidence="11">Involved in the transmission of sensory signals from the chemoreceptors to the flagellar motors. CheA is autophosphorylated; it can transfer its phosphate group to either CheB or CheY.</text>
</comment>
<evidence type="ECO:0000256" key="9">
    <source>
        <dbReference type="ARBA" id="ARBA00022840"/>
    </source>
</evidence>
<evidence type="ECO:0000313" key="16">
    <source>
        <dbReference type="EMBL" id="UVI31252.1"/>
    </source>
</evidence>
<dbReference type="SMART" id="SM00260">
    <property type="entry name" value="CheW"/>
    <property type="match status" value="1"/>
</dbReference>
<dbReference type="Pfam" id="PF01627">
    <property type="entry name" value="Hpt"/>
    <property type="match status" value="1"/>
</dbReference>
<dbReference type="InterPro" id="IPR037052">
    <property type="entry name" value="CheA-like_P2_sf"/>
</dbReference>
<dbReference type="InterPro" id="IPR004358">
    <property type="entry name" value="Sig_transdc_His_kin-like_C"/>
</dbReference>
<feature type="domain" description="Histidine kinase" evidence="13">
    <location>
        <begin position="280"/>
        <end position="538"/>
    </location>
</feature>
<evidence type="ECO:0000256" key="8">
    <source>
        <dbReference type="ARBA" id="ARBA00022777"/>
    </source>
</evidence>
<organism evidence="16 17">
    <name type="scientific">Paenibacillus spongiae</name>
    <dbReference type="NCBI Taxonomy" id="2909671"/>
    <lineage>
        <taxon>Bacteria</taxon>
        <taxon>Bacillati</taxon>
        <taxon>Bacillota</taxon>
        <taxon>Bacilli</taxon>
        <taxon>Bacillales</taxon>
        <taxon>Paenibacillaceae</taxon>
        <taxon>Paenibacillus</taxon>
    </lineage>
</organism>
<dbReference type="SUPFAM" id="SSF47226">
    <property type="entry name" value="Histidine-containing phosphotransfer domain, HPT domain"/>
    <property type="match status" value="1"/>
</dbReference>
<dbReference type="Gene3D" id="3.30.565.10">
    <property type="entry name" value="Histidine kinase-like ATPase, C-terminal domain"/>
    <property type="match status" value="1"/>
</dbReference>
<evidence type="ECO:0000259" key="15">
    <source>
        <dbReference type="PROSITE" id="PS50894"/>
    </source>
</evidence>
<dbReference type="InterPro" id="IPR002545">
    <property type="entry name" value="CheW-lke_dom"/>
</dbReference>
<dbReference type="PROSITE" id="PS50109">
    <property type="entry name" value="HIS_KIN"/>
    <property type="match status" value="1"/>
</dbReference>
<dbReference type="SMART" id="SM01231">
    <property type="entry name" value="H-kinase_dim"/>
    <property type="match status" value="1"/>
</dbReference>
<evidence type="ECO:0000256" key="5">
    <source>
        <dbReference type="ARBA" id="ARBA00022553"/>
    </source>
</evidence>
<keyword evidence="7" id="KW-0547">Nucleotide-binding</keyword>